<feature type="binding site" evidence="6">
    <location>
        <position position="304"/>
    </location>
    <ligand>
        <name>a divalent metal cation</name>
        <dbReference type="ChEBI" id="CHEBI:60240"/>
        <label>1</label>
    </ligand>
</feature>
<dbReference type="STRING" id="643562.Daes_0312"/>
<evidence type="ECO:0000313" key="7">
    <source>
        <dbReference type="EMBL" id="ADU61338.1"/>
    </source>
</evidence>
<evidence type="ECO:0000256" key="2">
    <source>
        <dbReference type="ARBA" id="ARBA00011643"/>
    </source>
</evidence>
<dbReference type="PANTHER" id="PTHR13799:SF14">
    <property type="entry name" value="GTP CYCLOHYDROLASE 1 TYPE 2 HOMOLOG"/>
    <property type="match status" value="1"/>
</dbReference>
<comment type="similarity">
    <text evidence="1 5">Belongs to the GTP cyclohydrolase I type 2/NIF3 family.</text>
</comment>
<evidence type="ECO:0000313" key="8">
    <source>
        <dbReference type="Proteomes" id="UP000002191"/>
    </source>
</evidence>
<dbReference type="FunFam" id="3.40.1390.30:FF:000001">
    <property type="entry name" value="GTP cyclohydrolase 1 type 2"/>
    <property type="match status" value="1"/>
</dbReference>
<evidence type="ECO:0000256" key="4">
    <source>
        <dbReference type="ARBA" id="ARBA00022723"/>
    </source>
</evidence>
<proteinExistence type="inferred from homology"/>
<accession>E6VWD2</accession>
<evidence type="ECO:0000256" key="1">
    <source>
        <dbReference type="ARBA" id="ARBA00006964"/>
    </source>
</evidence>
<dbReference type="GO" id="GO:0046872">
    <property type="term" value="F:metal ion binding"/>
    <property type="evidence" value="ECO:0007669"/>
    <property type="project" value="UniProtKB-UniRule"/>
</dbReference>
<dbReference type="SUPFAM" id="SSF102705">
    <property type="entry name" value="NIF3 (NGG1p interacting factor 3)-like"/>
    <property type="match status" value="1"/>
</dbReference>
<evidence type="ECO:0000256" key="6">
    <source>
        <dbReference type="PIRSR" id="PIRSR602678-1"/>
    </source>
</evidence>
<dbReference type="EMBL" id="CP002431">
    <property type="protein sequence ID" value="ADU61338.1"/>
    <property type="molecule type" value="Genomic_DNA"/>
</dbReference>
<keyword evidence="8" id="KW-1185">Reference proteome</keyword>
<dbReference type="KEGG" id="das:Daes_0312"/>
<sequence length="339" mass="36563">MKLMDIISIFQDLAPEGNQSSWDNSGVQVAGTLEQTGKVAVCLEPTPTMIGACLDWGAGAVVTHHPLYMKPVSLGAPGRVLDVVRRVMAGGAWLYAAHTSLDTRPGGPAFWLGRELGLCAPRLLDADRRVCPVEASFYLDEPIARATADIWANRKSIHSVSQSRSGEVRVVCDENDWPAVADGIVFALGRRPVFYLRQLCSPCSEIGFGEVGQLPESMDFEIFAGVLDSLLPAHARGYWTVSGPQPERVATVAYCGGSGASLVGSAARAGADVFVTGDMKYHSAVEAAVEAEICVVDVGHFALEEEMMRRFALELGERLHGVEVRFFAGADPFRVRVRQ</sequence>
<dbReference type="Pfam" id="PF01784">
    <property type="entry name" value="DUF34_NIF3"/>
    <property type="match status" value="1"/>
</dbReference>
<dbReference type="Gene3D" id="3.40.1390.30">
    <property type="entry name" value="NIF3 (NGG1p interacting factor 3)-like"/>
    <property type="match status" value="2"/>
</dbReference>
<reference evidence="8" key="1">
    <citation type="submission" date="2010-12" db="EMBL/GenBank/DDBJ databases">
        <title>Complete sequence of Desulfovibrio aespoeensis Aspo-2.</title>
        <authorList>
            <consortium name="US DOE Joint Genome Institute"/>
            <person name="Lucas S."/>
            <person name="Copeland A."/>
            <person name="Lapidus A."/>
            <person name="Cheng J.-F."/>
            <person name="Goodwin L."/>
            <person name="Pitluck S."/>
            <person name="Chertkov O."/>
            <person name="Misra M."/>
            <person name="Detter J.C."/>
            <person name="Han C."/>
            <person name="Tapia R."/>
            <person name="Land M."/>
            <person name="Hauser L."/>
            <person name="Kyrpides N."/>
            <person name="Ivanova N."/>
            <person name="Ovchinnikova G."/>
            <person name="Pedersen K."/>
            <person name="Jagevall S."/>
            <person name="Hazen T."/>
            <person name="Woyke T."/>
        </authorList>
    </citation>
    <scope>NUCLEOTIDE SEQUENCE [LARGE SCALE GENOMIC DNA]</scope>
    <source>
        <strain evidence="8">ATCC 700646 / DSM 10631 / Aspo-2</strain>
    </source>
</reference>
<evidence type="ECO:0000256" key="5">
    <source>
        <dbReference type="PIRNR" id="PIRNR037489"/>
    </source>
</evidence>
<evidence type="ECO:0000256" key="3">
    <source>
        <dbReference type="ARBA" id="ARBA00022112"/>
    </source>
</evidence>
<feature type="binding site" evidence="6">
    <location>
        <position position="64"/>
    </location>
    <ligand>
        <name>a divalent metal cation</name>
        <dbReference type="ChEBI" id="CHEBI:60240"/>
        <label>2</label>
    </ligand>
</feature>
<organism evidence="7 8">
    <name type="scientific">Pseudodesulfovibrio aespoeensis (strain ATCC 700646 / DSM 10631 / Aspo-2)</name>
    <name type="common">Desulfovibrio aespoeensis</name>
    <dbReference type="NCBI Taxonomy" id="643562"/>
    <lineage>
        <taxon>Bacteria</taxon>
        <taxon>Pseudomonadati</taxon>
        <taxon>Thermodesulfobacteriota</taxon>
        <taxon>Desulfovibrionia</taxon>
        <taxon>Desulfovibrionales</taxon>
        <taxon>Desulfovibrionaceae</taxon>
    </lineage>
</organism>
<protein>
    <recommendedName>
        <fullName evidence="3 5">GTP cyclohydrolase 1 type 2 homolog</fullName>
    </recommendedName>
</protein>
<name>E6VWD2_PSEA9</name>
<feature type="binding site" evidence="6">
    <location>
        <position position="65"/>
    </location>
    <ligand>
        <name>a divalent metal cation</name>
        <dbReference type="ChEBI" id="CHEBI:60240"/>
        <label>1</label>
    </ligand>
</feature>
<dbReference type="RefSeq" id="WP_013513275.1">
    <property type="nucleotide sequence ID" value="NC_014844.1"/>
</dbReference>
<dbReference type="AlphaFoldDB" id="E6VWD2"/>
<dbReference type="InterPro" id="IPR036069">
    <property type="entry name" value="DUF34/NIF3_sf"/>
</dbReference>
<dbReference type="InterPro" id="IPR017221">
    <property type="entry name" value="DUF34/NIF3_bac"/>
</dbReference>
<feature type="binding site" evidence="6">
    <location>
        <position position="300"/>
    </location>
    <ligand>
        <name>a divalent metal cation</name>
        <dbReference type="ChEBI" id="CHEBI:60240"/>
        <label>1</label>
    </ligand>
</feature>
<reference evidence="7 8" key="2">
    <citation type="journal article" date="2014" name="Genome Announc.">
        <title>Complete Genome Sequence of the Subsurface, Mesophilic Sulfate-Reducing Bacterium Desulfovibrio aespoeensis Aspo-2.</title>
        <authorList>
            <person name="Pedersen K."/>
            <person name="Bengtsson A."/>
            <person name="Edlund J."/>
            <person name="Rabe L."/>
            <person name="Hazen T."/>
            <person name="Chakraborty R."/>
            <person name="Goodwin L."/>
            <person name="Shapiro N."/>
        </authorList>
    </citation>
    <scope>NUCLEOTIDE SEQUENCE [LARGE SCALE GENOMIC DNA]</scope>
    <source>
        <strain evidence="8">ATCC 700646 / DSM 10631 / Aspo-2</strain>
    </source>
</reference>
<dbReference type="PIRSF" id="PIRSF037489">
    <property type="entry name" value="UCP037489_NIF3_YqfO"/>
    <property type="match status" value="1"/>
</dbReference>
<dbReference type="eggNOG" id="COG0327">
    <property type="taxonomic scope" value="Bacteria"/>
</dbReference>
<gene>
    <name evidence="7" type="ordered locus">Daes_0312</name>
</gene>
<dbReference type="PANTHER" id="PTHR13799">
    <property type="entry name" value="NGG1 INTERACTING FACTOR 3"/>
    <property type="match status" value="1"/>
</dbReference>
<keyword evidence="4 5" id="KW-0479">Metal-binding</keyword>
<comment type="subunit">
    <text evidence="2">Homohexamer.</text>
</comment>
<dbReference type="GO" id="GO:0005737">
    <property type="term" value="C:cytoplasm"/>
    <property type="evidence" value="ECO:0007669"/>
    <property type="project" value="TreeGrafter"/>
</dbReference>
<feature type="binding site" evidence="6">
    <location>
        <position position="102"/>
    </location>
    <ligand>
        <name>a divalent metal cation</name>
        <dbReference type="ChEBI" id="CHEBI:60240"/>
        <label>1</label>
    </ligand>
</feature>
<dbReference type="Proteomes" id="UP000002191">
    <property type="component" value="Chromosome"/>
</dbReference>
<dbReference type="InterPro" id="IPR002678">
    <property type="entry name" value="DUF34/NIF3"/>
</dbReference>
<dbReference type="HOGENOM" id="CLU_037423_1_0_7"/>